<dbReference type="Gene3D" id="3.20.20.70">
    <property type="entry name" value="Aldolase class I"/>
    <property type="match status" value="1"/>
</dbReference>
<evidence type="ECO:0000256" key="2">
    <source>
        <dbReference type="ARBA" id="ARBA00009881"/>
    </source>
</evidence>
<dbReference type="OrthoDB" id="9778912at2"/>
<dbReference type="InterPro" id="IPR013785">
    <property type="entry name" value="Aldolase_TIM"/>
</dbReference>
<protein>
    <recommendedName>
        <fullName evidence="8">Propionate 3-nitronate monooxygenase</fullName>
    </recommendedName>
</protein>
<gene>
    <name evidence="10" type="ORF">SAMN05444320_103619</name>
</gene>
<name>A0A1M5BKM9_STRHI</name>
<organism evidence="10 11">
    <name type="scientific">Streptoalloteichus hindustanus</name>
    <dbReference type="NCBI Taxonomy" id="2017"/>
    <lineage>
        <taxon>Bacteria</taxon>
        <taxon>Bacillati</taxon>
        <taxon>Actinomycetota</taxon>
        <taxon>Actinomycetes</taxon>
        <taxon>Pseudonocardiales</taxon>
        <taxon>Pseudonocardiaceae</taxon>
        <taxon>Streptoalloteichus</taxon>
    </lineage>
</organism>
<keyword evidence="3" id="KW-0216">Detoxification</keyword>
<evidence type="ECO:0000313" key="10">
    <source>
        <dbReference type="EMBL" id="SHF43173.1"/>
    </source>
</evidence>
<evidence type="ECO:0000256" key="6">
    <source>
        <dbReference type="ARBA" id="ARBA00023002"/>
    </source>
</evidence>
<sequence length="359" mass="36700">MISDLRIPVIAAPMAGGVSTPELVAAVTEAGAFGFLAAGYLGADALADQIARTRALLGAGGSGRPAPFGVNLFVPGADTHPRLDGYRERLGAEARRYGVELGEPRWEDDDYPAKLELVVAERIPVVSFTFGCPDADVVRRVRGAGGQVVVTVTTPAEARTAVRAGANVVCVQGSEAGGHRAVFRDDGVSPGGGELLGTVAALRLVLAAVDVPVIAAGGLATGADVAAVLAAGATAAQLGTAFLRCPEAGTQPTHRAALGDAARGTALTRAFTGRPARGLVNRVLLEHSGRAPAAYPQVHHMTKPLRAAAGRADDPEAMSLWAGQTYSLTEALPAGELVARLHQDARRALAAAADRLGRD</sequence>
<dbReference type="GO" id="GO:0018580">
    <property type="term" value="F:nitronate monooxygenase activity"/>
    <property type="evidence" value="ECO:0007669"/>
    <property type="project" value="InterPro"/>
</dbReference>
<evidence type="ECO:0000256" key="8">
    <source>
        <dbReference type="ARBA" id="ARBA00031155"/>
    </source>
</evidence>
<comment type="catalytic activity">
    <reaction evidence="9">
        <text>3 propionate 3-nitronate + 3 O2 + H2O = 3 3-oxopropanoate + 2 nitrate + nitrite + H2O2 + 3 H(+)</text>
        <dbReference type="Rhea" id="RHEA:57332"/>
        <dbReference type="ChEBI" id="CHEBI:15377"/>
        <dbReference type="ChEBI" id="CHEBI:15378"/>
        <dbReference type="ChEBI" id="CHEBI:15379"/>
        <dbReference type="ChEBI" id="CHEBI:16240"/>
        <dbReference type="ChEBI" id="CHEBI:16301"/>
        <dbReference type="ChEBI" id="CHEBI:17632"/>
        <dbReference type="ChEBI" id="CHEBI:33190"/>
        <dbReference type="ChEBI" id="CHEBI:136067"/>
    </reaction>
</comment>
<dbReference type="InterPro" id="IPR004136">
    <property type="entry name" value="NMO"/>
</dbReference>
<keyword evidence="6" id="KW-0560">Oxidoreductase</keyword>
<keyword evidence="11" id="KW-1185">Reference proteome</keyword>
<dbReference type="CDD" id="cd04730">
    <property type="entry name" value="NPD_like"/>
    <property type="match status" value="1"/>
</dbReference>
<dbReference type="EMBL" id="FQVN01000003">
    <property type="protein sequence ID" value="SHF43173.1"/>
    <property type="molecule type" value="Genomic_DNA"/>
</dbReference>
<dbReference type="PANTHER" id="PTHR42747:SF3">
    <property type="entry name" value="NITRONATE MONOOXYGENASE-RELATED"/>
    <property type="match status" value="1"/>
</dbReference>
<evidence type="ECO:0000313" key="11">
    <source>
        <dbReference type="Proteomes" id="UP000184501"/>
    </source>
</evidence>
<dbReference type="AlphaFoldDB" id="A0A1M5BKM9"/>
<dbReference type="RefSeq" id="WP_073482229.1">
    <property type="nucleotide sequence ID" value="NZ_FQVN01000003.1"/>
</dbReference>
<keyword evidence="4" id="KW-0285">Flavoprotein</keyword>
<evidence type="ECO:0000256" key="1">
    <source>
        <dbReference type="ARBA" id="ARBA00001917"/>
    </source>
</evidence>
<evidence type="ECO:0000256" key="7">
    <source>
        <dbReference type="ARBA" id="ARBA00023033"/>
    </source>
</evidence>
<dbReference type="Proteomes" id="UP000184501">
    <property type="component" value="Unassembled WGS sequence"/>
</dbReference>
<evidence type="ECO:0000256" key="3">
    <source>
        <dbReference type="ARBA" id="ARBA00022575"/>
    </source>
</evidence>
<dbReference type="Pfam" id="PF03060">
    <property type="entry name" value="NMO"/>
    <property type="match status" value="1"/>
</dbReference>
<evidence type="ECO:0000256" key="9">
    <source>
        <dbReference type="ARBA" id="ARBA00049401"/>
    </source>
</evidence>
<comment type="cofactor">
    <cofactor evidence="1">
        <name>FMN</name>
        <dbReference type="ChEBI" id="CHEBI:58210"/>
    </cofactor>
</comment>
<dbReference type="STRING" id="2017.SAMN05444320_103619"/>
<comment type="similarity">
    <text evidence="2">Belongs to the nitronate monooxygenase family. NMO class I subfamily.</text>
</comment>
<evidence type="ECO:0000256" key="5">
    <source>
        <dbReference type="ARBA" id="ARBA00022643"/>
    </source>
</evidence>
<dbReference type="PANTHER" id="PTHR42747">
    <property type="entry name" value="NITRONATE MONOOXYGENASE-RELATED"/>
    <property type="match status" value="1"/>
</dbReference>
<dbReference type="GO" id="GO:0009636">
    <property type="term" value="P:response to toxic substance"/>
    <property type="evidence" value="ECO:0007669"/>
    <property type="project" value="UniProtKB-KW"/>
</dbReference>
<dbReference type="SUPFAM" id="SSF51412">
    <property type="entry name" value="Inosine monophosphate dehydrogenase (IMPDH)"/>
    <property type="match status" value="1"/>
</dbReference>
<reference evidence="10 11" key="1">
    <citation type="submission" date="2016-11" db="EMBL/GenBank/DDBJ databases">
        <authorList>
            <person name="Jaros S."/>
            <person name="Januszkiewicz K."/>
            <person name="Wedrychowicz H."/>
        </authorList>
    </citation>
    <scope>NUCLEOTIDE SEQUENCE [LARGE SCALE GENOMIC DNA]</scope>
    <source>
        <strain evidence="10 11">DSM 44523</strain>
    </source>
</reference>
<keyword evidence="7" id="KW-0503">Monooxygenase</keyword>
<proteinExistence type="inferred from homology"/>
<evidence type="ECO:0000256" key="4">
    <source>
        <dbReference type="ARBA" id="ARBA00022630"/>
    </source>
</evidence>
<accession>A0A1M5BKM9</accession>
<keyword evidence="5" id="KW-0288">FMN</keyword>